<organism evidence="1 2">
    <name type="scientific">Daucus carota subsp. sativus</name>
    <name type="common">Carrot</name>
    <dbReference type="NCBI Taxonomy" id="79200"/>
    <lineage>
        <taxon>Eukaryota</taxon>
        <taxon>Viridiplantae</taxon>
        <taxon>Streptophyta</taxon>
        <taxon>Embryophyta</taxon>
        <taxon>Tracheophyta</taxon>
        <taxon>Spermatophyta</taxon>
        <taxon>Magnoliopsida</taxon>
        <taxon>eudicotyledons</taxon>
        <taxon>Gunneridae</taxon>
        <taxon>Pentapetalae</taxon>
        <taxon>asterids</taxon>
        <taxon>campanulids</taxon>
        <taxon>Apiales</taxon>
        <taxon>Apiaceae</taxon>
        <taxon>Apioideae</taxon>
        <taxon>Scandiceae</taxon>
        <taxon>Daucinae</taxon>
        <taxon>Daucus</taxon>
        <taxon>Daucus sect. Daucus</taxon>
    </lineage>
</organism>
<name>A0A166A6L1_DAUCS</name>
<dbReference type="Gramene" id="KZN00800">
    <property type="protein sequence ID" value="KZN00800"/>
    <property type="gene ID" value="DCAR_009554"/>
</dbReference>
<keyword evidence="2" id="KW-1185">Reference proteome</keyword>
<reference evidence="1" key="1">
    <citation type="journal article" date="2016" name="Nat. Genet.">
        <title>A high-quality carrot genome assembly provides new insights into carotenoid accumulation and asterid genome evolution.</title>
        <authorList>
            <person name="Iorizzo M."/>
            <person name="Ellison S."/>
            <person name="Senalik D."/>
            <person name="Zeng P."/>
            <person name="Satapoomin P."/>
            <person name="Huang J."/>
            <person name="Bowman M."/>
            <person name="Iovene M."/>
            <person name="Sanseverino W."/>
            <person name="Cavagnaro P."/>
            <person name="Yildiz M."/>
            <person name="Macko-Podgorni A."/>
            <person name="Moranska E."/>
            <person name="Grzebelus E."/>
            <person name="Grzebelus D."/>
            <person name="Ashrafi H."/>
            <person name="Zheng Z."/>
            <person name="Cheng S."/>
            <person name="Spooner D."/>
            <person name="Van Deynze A."/>
            <person name="Simon P."/>
        </authorList>
    </citation>
    <scope>NUCLEOTIDE SEQUENCE</scope>
    <source>
        <tissue evidence="1">Leaf</tissue>
    </source>
</reference>
<dbReference type="Proteomes" id="UP000077755">
    <property type="component" value="Chromosome 3"/>
</dbReference>
<protein>
    <submittedName>
        <fullName evidence="1">Uncharacterized protein</fullName>
    </submittedName>
</protein>
<accession>A0A166A6L1</accession>
<proteinExistence type="predicted"/>
<dbReference type="PANTHER" id="PTHR48213:SF1">
    <property type="entry name" value="PROSTATIC SPERMINE-BINDING-LIKE PROTEIN"/>
    <property type="match status" value="1"/>
</dbReference>
<dbReference type="AlphaFoldDB" id="A0A166A6L1"/>
<reference evidence="1" key="2">
    <citation type="submission" date="2022-03" db="EMBL/GenBank/DDBJ databases">
        <title>Draft title - Genomic analysis of global carrot germplasm unveils the trajectory of domestication and the origin of high carotenoid orange carrot.</title>
        <authorList>
            <person name="Iorizzo M."/>
            <person name="Ellison S."/>
            <person name="Senalik D."/>
            <person name="Macko-Podgorni A."/>
            <person name="Grzebelus D."/>
            <person name="Bostan H."/>
            <person name="Rolling W."/>
            <person name="Curaba J."/>
            <person name="Simon P."/>
        </authorList>
    </citation>
    <scope>NUCLEOTIDE SEQUENCE</scope>
    <source>
        <tissue evidence="1">Leaf</tissue>
    </source>
</reference>
<dbReference type="PANTHER" id="PTHR48213">
    <property type="entry name" value="VID27-LIKE PROTEIN"/>
    <property type="match status" value="1"/>
</dbReference>
<evidence type="ECO:0000313" key="1">
    <source>
        <dbReference type="EMBL" id="WOG91549.1"/>
    </source>
</evidence>
<evidence type="ECO:0000313" key="2">
    <source>
        <dbReference type="Proteomes" id="UP000077755"/>
    </source>
</evidence>
<dbReference type="EMBL" id="CP093345">
    <property type="protein sequence ID" value="WOG91549.1"/>
    <property type="molecule type" value="Genomic_DNA"/>
</dbReference>
<dbReference type="KEGG" id="dcr:108212183"/>
<sequence length="251" mass="28593">MAIKSAVSYVISEEQDGFVAVDFDLINGHDDEIRDWEIVDDCSSIGENSDDDVEFTRSVQSDECSSDEIAVEDLDSMPNYSPEMFGSRHRSTAADGDVIEYVQGEEDEGAGDSSDNLCENGEDLHELFAGEDSKSVLENIVDDREIDTVESMPPVITRNRQVYHELLSYRTYRDYDYDYSYDRREEEEVDYDLDDELVPYSAKMKLGRERMRKLGKRSCSKLVKSKRLTYNDNKAGCVRGKHGLGLKHSLI</sequence>
<gene>
    <name evidence="1" type="ORF">DCAR_0310798</name>
</gene>
<dbReference type="OrthoDB" id="1719291at2759"/>